<organism evidence="3 4">
    <name type="scientific">Batrachochytrium dendrobatidis (strain JAM81 / FGSC 10211)</name>
    <name type="common">Frog chytrid fungus</name>
    <dbReference type="NCBI Taxonomy" id="684364"/>
    <lineage>
        <taxon>Eukaryota</taxon>
        <taxon>Fungi</taxon>
        <taxon>Fungi incertae sedis</taxon>
        <taxon>Chytridiomycota</taxon>
        <taxon>Chytridiomycota incertae sedis</taxon>
        <taxon>Chytridiomycetes</taxon>
        <taxon>Rhizophydiales</taxon>
        <taxon>Rhizophydiales incertae sedis</taxon>
        <taxon>Batrachochytrium</taxon>
    </lineage>
</organism>
<dbReference type="EMBL" id="GL882881">
    <property type="protein sequence ID" value="EGF81895.1"/>
    <property type="molecule type" value="Genomic_DNA"/>
</dbReference>
<accession>F4NXR8</accession>
<dbReference type="GO" id="GO:0005739">
    <property type="term" value="C:mitochondrion"/>
    <property type="evidence" value="ECO:0007669"/>
    <property type="project" value="UniProtKB-ARBA"/>
</dbReference>
<dbReference type="OrthoDB" id="242766at2759"/>
<keyword evidence="4" id="KW-1185">Reference proteome</keyword>
<dbReference type="OMA" id="NTQTCTA"/>
<evidence type="ECO:0000313" key="3">
    <source>
        <dbReference type="EMBL" id="EGF81895.1"/>
    </source>
</evidence>
<reference evidence="3 4" key="1">
    <citation type="submission" date="2009-12" db="EMBL/GenBank/DDBJ databases">
        <title>The draft genome of Batrachochytrium dendrobatidis.</title>
        <authorList>
            <consortium name="US DOE Joint Genome Institute (JGI-PGF)"/>
            <person name="Kuo A."/>
            <person name="Salamov A."/>
            <person name="Schmutz J."/>
            <person name="Lucas S."/>
            <person name="Pitluck S."/>
            <person name="Rosenblum E."/>
            <person name="Stajich J."/>
            <person name="Eisen M."/>
            <person name="Grigoriev I.V."/>
        </authorList>
    </citation>
    <scope>NUCLEOTIDE SEQUENCE [LARGE SCALE GENOMIC DNA]</scope>
    <source>
        <strain evidence="4">JAM81 / FGSC 10211</strain>
    </source>
</reference>
<feature type="domain" description="DUF155" evidence="2">
    <location>
        <begin position="62"/>
        <end position="232"/>
    </location>
</feature>
<dbReference type="InterPro" id="IPR051624">
    <property type="entry name" value="RMD1/Sad1-interacting"/>
</dbReference>
<sequence length="281" mass="32381">MLQKHYQILPYMADDIYRVRLTEPLSQDTTQKSNYSSQKHSNIQTSEGIMVNIADPTLAEAFFFSSGTFVTWGATDEQNELILAQVRDCEINRYSNVETEWFDYFYDFNQHGSMASDIIILGNDHPLEQAKLAYSAGLARSVKLASLEMLLEGHLNKNRGIPEILLKGRRLPVGRAAILRNLGELFSLRAHVNLNSELLDNPDFCWSSRRMEEYFDRISRSLDVRPRIAVFNKRLDYANEVAEVLRNHLHEQHSLKLEWCIIILISVEIAFECVHFLSRAA</sequence>
<dbReference type="GeneID" id="18242622"/>
<proteinExistence type="inferred from homology"/>
<dbReference type="AlphaFoldDB" id="F4NXR8"/>
<dbReference type="InterPro" id="IPR003734">
    <property type="entry name" value="DUF155"/>
</dbReference>
<dbReference type="InParanoid" id="F4NXR8"/>
<name>F4NXR8_BATDJ</name>
<gene>
    <name evidence="3" type="ORF">BATDEDRAFT_86945</name>
</gene>
<dbReference type="RefSeq" id="XP_006677568.1">
    <property type="nucleotide sequence ID" value="XM_006677505.1"/>
</dbReference>
<protein>
    <recommendedName>
        <fullName evidence="2">DUF155 domain-containing protein</fullName>
    </recommendedName>
</protein>
<dbReference type="HOGENOM" id="CLU_011220_0_0_1"/>
<dbReference type="Pfam" id="PF02582">
    <property type="entry name" value="DUF155"/>
    <property type="match status" value="1"/>
</dbReference>
<evidence type="ECO:0000256" key="1">
    <source>
        <dbReference type="ARBA" id="ARBA00008306"/>
    </source>
</evidence>
<evidence type="ECO:0000313" key="4">
    <source>
        <dbReference type="Proteomes" id="UP000007241"/>
    </source>
</evidence>
<comment type="similarity">
    <text evidence="1">Belongs to the RMD1/sif2 family.</text>
</comment>
<dbReference type="PANTHER" id="PTHR16255:SF1">
    <property type="entry name" value="REQUIRED FOR MEIOTIC NUCLEAR DIVISION PROTEIN 1 HOMOLOG"/>
    <property type="match status" value="1"/>
</dbReference>
<evidence type="ECO:0000259" key="2">
    <source>
        <dbReference type="Pfam" id="PF02582"/>
    </source>
</evidence>
<dbReference type="GO" id="GO:0070131">
    <property type="term" value="P:positive regulation of mitochondrial translation"/>
    <property type="evidence" value="ECO:0000318"/>
    <property type="project" value="GO_Central"/>
</dbReference>
<dbReference type="Proteomes" id="UP000007241">
    <property type="component" value="Unassembled WGS sequence"/>
</dbReference>
<dbReference type="PANTHER" id="PTHR16255">
    <property type="entry name" value="REQUIRED FOR MEIOTIC NUCLEAR DIVISION PROTEIN 1 HOMOLOG"/>
    <property type="match status" value="1"/>
</dbReference>